<evidence type="ECO:0000256" key="1">
    <source>
        <dbReference type="ARBA" id="ARBA00008031"/>
    </source>
</evidence>
<dbReference type="GO" id="GO:0006518">
    <property type="term" value="P:peptide metabolic process"/>
    <property type="evidence" value="ECO:0007669"/>
    <property type="project" value="UniProtKB-ARBA"/>
</dbReference>
<protein>
    <submittedName>
        <fullName evidence="5">L-alanine-DL-glutamate epimerase-like enolase superfamily enzyme</fullName>
    </submittedName>
</protein>
<dbReference type="InterPro" id="IPR036849">
    <property type="entry name" value="Enolase-like_C_sf"/>
</dbReference>
<comment type="caution">
    <text evidence="5">The sequence shown here is derived from an EMBL/GenBank/DDBJ whole genome shotgun (WGS) entry which is preliminary data.</text>
</comment>
<dbReference type="Gene3D" id="3.30.390.10">
    <property type="entry name" value="Enolase-like, N-terminal domain"/>
    <property type="match status" value="1"/>
</dbReference>
<evidence type="ECO:0000313" key="5">
    <source>
        <dbReference type="EMBL" id="RZS86751.1"/>
    </source>
</evidence>
<dbReference type="Proteomes" id="UP000292445">
    <property type="component" value="Unassembled WGS sequence"/>
</dbReference>
<dbReference type="GO" id="GO:0016854">
    <property type="term" value="F:racemase and epimerase activity"/>
    <property type="evidence" value="ECO:0007669"/>
    <property type="project" value="UniProtKB-ARBA"/>
</dbReference>
<keyword evidence="6" id="KW-1185">Reference proteome</keyword>
<dbReference type="SUPFAM" id="SSF51604">
    <property type="entry name" value="Enolase C-terminal domain-like"/>
    <property type="match status" value="1"/>
</dbReference>
<dbReference type="GO" id="GO:0009063">
    <property type="term" value="P:amino acid catabolic process"/>
    <property type="evidence" value="ECO:0007669"/>
    <property type="project" value="InterPro"/>
</dbReference>
<dbReference type="RefSeq" id="WP_130357815.1">
    <property type="nucleotide sequence ID" value="NZ_SGXC01000001.1"/>
</dbReference>
<dbReference type="InterPro" id="IPR013342">
    <property type="entry name" value="Mandelate_racemase_C"/>
</dbReference>
<dbReference type="PANTHER" id="PTHR48073">
    <property type="entry name" value="O-SUCCINYLBENZOATE SYNTHASE-RELATED"/>
    <property type="match status" value="1"/>
</dbReference>
<dbReference type="SUPFAM" id="SSF54826">
    <property type="entry name" value="Enolase N-terminal domain-like"/>
    <property type="match status" value="1"/>
</dbReference>
<dbReference type="PROSITE" id="PS00909">
    <property type="entry name" value="MR_MLE_2"/>
    <property type="match status" value="1"/>
</dbReference>
<dbReference type="Gene3D" id="3.20.20.120">
    <property type="entry name" value="Enolase-like C-terminal domain"/>
    <property type="match status" value="1"/>
</dbReference>
<dbReference type="SFLD" id="SFLDG00180">
    <property type="entry name" value="muconate_cycloisomerase"/>
    <property type="match status" value="1"/>
</dbReference>
<feature type="domain" description="Mandelate racemase/muconate lactonizing enzyme C-terminal" evidence="4">
    <location>
        <begin position="146"/>
        <end position="243"/>
    </location>
</feature>
<organism evidence="5 6">
    <name type="scientific">Pigmentiphaga kullae</name>
    <dbReference type="NCBI Taxonomy" id="151784"/>
    <lineage>
        <taxon>Bacteria</taxon>
        <taxon>Pseudomonadati</taxon>
        <taxon>Pseudomonadota</taxon>
        <taxon>Betaproteobacteria</taxon>
        <taxon>Burkholderiales</taxon>
        <taxon>Alcaligenaceae</taxon>
        <taxon>Pigmentiphaga</taxon>
    </lineage>
</organism>
<accession>A0A4Q7NNE6</accession>
<evidence type="ECO:0000256" key="2">
    <source>
        <dbReference type="ARBA" id="ARBA00022723"/>
    </source>
</evidence>
<dbReference type="InterPro" id="IPR029065">
    <property type="entry name" value="Enolase_C-like"/>
</dbReference>
<dbReference type="SFLD" id="SFLDS00001">
    <property type="entry name" value="Enolase"/>
    <property type="match status" value="1"/>
</dbReference>
<keyword evidence="2" id="KW-0479">Metal-binding</keyword>
<gene>
    <name evidence="5" type="ORF">EV675_2800</name>
</gene>
<comment type="similarity">
    <text evidence="1">Belongs to the mandelate racemase/muconate lactonizing enzyme family.</text>
</comment>
<evidence type="ECO:0000313" key="6">
    <source>
        <dbReference type="Proteomes" id="UP000292445"/>
    </source>
</evidence>
<dbReference type="EMBL" id="SGXC01000001">
    <property type="protein sequence ID" value="RZS86751.1"/>
    <property type="molecule type" value="Genomic_DNA"/>
</dbReference>
<sequence length="370" mass="39847">MAESSQAERIVRWDVFVRSLAYGREVRWSDMTEAAAQFVILRIETESGAAGAAEVVVKPTWVGATAASLVATLREVFEPLVRQTGLAGPQTLRGVLDSIPGNTVAKALIDNACWDWEASRQGRPLWRMWQGRSEVEVSWAVTRQAPDAMAREAADMVEAHGFRTLKIKGGQGLHLDRASLAAVRRALGDATRLYVDANGAYPFEEAADYVRAMAQEGVAVVEDPSPLSPDGAFEALQREAGLPLLVDFGMITTRDARLFLERGAGMLSAKPGRFGLSDAQAMRDLAARAQAGTVAGLMGESAMGTWSGLQFAATLPPGSLPAELSWFLSMREQYVGDVPAILDGVVALPETPSVAELVDWDAMKDFRVPS</sequence>
<evidence type="ECO:0000256" key="3">
    <source>
        <dbReference type="ARBA" id="ARBA00023235"/>
    </source>
</evidence>
<dbReference type="AlphaFoldDB" id="A0A4Q7NNE6"/>
<name>A0A4Q7NNE6_9BURK</name>
<dbReference type="InterPro" id="IPR029017">
    <property type="entry name" value="Enolase-like_N"/>
</dbReference>
<reference evidence="5 6" key="1">
    <citation type="submission" date="2019-02" db="EMBL/GenBank/DDBJ databases">
        <title>Genomic Encyclopedia of Type Strains, Phase IV (KMG-IV): sequencing the most valuable type-strain genomes for metagenomic binning, comparative biology and taxonomic classification.</title>
        <authorList>
            <person name="Goeker M."/>
        </authorList>
    </citation>
    <scope>NUCLEOTIDE SEQUENCE [LARGE SCALE GENOMIC DNA]</scope>
    <source>
        <strain evidence="5 6">K24</strain>
    </source>
</reference>
<dbReference type="InterPro" id="IPR013341">
    <property type="entry name" value="Mandelate_racemase_N_dom"/>
</dbReference>
<dbReference type="InterPro" id="IPR018110">
    <property type="entry name" value="Mandel_Rmase/mucon_lact_enz_CS"/>
</dbReference>
<dbReference type="PANTHER" id="PTHR48073:SF2">
    <property type="entry name" value="O-SUCCINYLBENZOATE SYNTHASE"/>
    <property type="match status" value="1"/>
</dbReference>
<dbReference type="GO" id="GO:0046872">
    <property type="term" value="F:metal ion binding"/>
    <property type="evidence" value="ECO:0007669"/>
    <property type="project" value="UniProtKB-KW"/>
</dbReference>
<dbReference type="SMART" id="SM00922">
    <property type="entry name" value="MR_MLE"/>
    <property type="match status" value="1"/>
</dbReference>
<keyword evidence="3" id="KW-0413">Isomerase</keyword>
<proteinExistence type="inferred from homology"/>
<dbReference type="Pfam" id="PF02746">
    <property type="entry name" value="MR_MLE_N"/>
    <property type="match status" value="1"/>
</dbReference>
<dbReference type="OrthoDB" id="9775391at2"/>
<evidence type="ECO:0000259" key="4">
    <source>
        <dbReference type="SMART" id="SM00922"/>
    </source>
</evidence>
<dbReference type="Pfam" id="PF13378">
    <property type="entry name" value="MR_MLE_C"/>
    <property type="match status" value="1"/>
</dbReference>